<protein>
    <submittedName>
        <fullName evidence="3">DUF2062 domain-containing protein</fullName>
    </submittedName>
</protein>
<feature type="domain" description="DUF2062" evidence="2">
    <location>
        <begin position="24"/>
        <end position="173"/>
    </location>
</feature>
<keyword evidence="1" id="KW-0472">Membrane</keyword>
<keyword evidence="4" id="KW-1185">Reference proteome</keyword>
<dbReference type="Proteomes" id="UP001165395">
    <property type="component" value="Unassembled WGS sequence"/>
</dbReference>
<feature type="transmembrane region" description="Helical" evidence="1">
    <location>
        <begin position="45"/>
        <end position="72"/>
    </location>
</feature>
<name>A0ABS8D2T7_9NEIS</name>
<evidence type="ECO:0000259" key="2">
    <source>
        <dbReference type="Pfam" id="PF09835"/>
    </source>
</evidence>
<dbReference type="EMBL" id="JAJBZT010000001">
    <property type="protein sequence ID" value="MCB6182499.1"/>
    <property type="molecule type" value="Genomic_DNA"/>
</dbReference>
<dbReference type="PANTHER" id="PTHR40547">
    <property type="entry name" value="SLL0298 PROTEIN"/>
    <property type="match status" value="1"/>
</dbReference>
<feature type="transmembrane region" description="Helical" evidence="1">
    <location>
        <begin position="84"/>
        <end position="106"/>
    </location>
</feature>
<gene>
    <name evidence="3" type="ORF">LIN78_02910</name>
</gene>
<dbReference type="Pfam" id="PF09835">
    <property type="entry name" value="DUF2062"/>
    <property type="match status" value="1"/>
</dbReference>
<comment type="caution">
    <text evidence="3">The sequence shown here is derived from an EMBL/GenBank/DDBJ whole genome shotgun (WGS) entry which is preliminary data.</text>
</comment>
<dbReference type="RefSeq" id="WP_227178271.1">
    <property type="nucleotide sequence ID" value="NZ_JAJBZT010000001.1"/>
</dbReference>
<keyword evidence="1" id="KW-1133">Transmembrane helix</keyword>
<evidence type="ECO:0000256" key="1">
    <source>
        <dbReference type="SAM" id="Phobius"/>
    </source>
</evidence>
<evidence type="ECO:0000313" key="3">
    <source>
        <dbReference type="EMBL" id="MCB6182499.1"/>
    </source>
</evidence>
<proteinExistence type="predicted"/>
<sequence>MPRKYLSRWLLPTRKWLIHNRWLKPIAPLITARALWRLAPHSVGGGVFVGAFAGLIPGPFQVISAILFALIFRVNLPVSVAFTFYSNPITIVPLYLLALKIGTTFLPSSLSTVPDFPALTNWHILTWCEEVLSWFGHLGWPFVVGLLVLAATIGTVGYFLVQLIWRVDVSRRLKKRRNRQTEELQVREEF</sequence>
<dbReference type="PANTHER" id="PTHR40547:SF1">
    <property type="entry name" value="SLL0298 PROTEIN"/>
    <property type="match status" value="1"/>
</dbReference>
<organism evidence="3 4">
    <name type="scientific">Leeia speluncae</name>
    <dbReference type="NCBI Taxonomy" id="2884804"/>
    <lineage>
        <taxon>Bacteria</taxon>
        <taxon>Pseudomonadati</taxon>
        <taxon>Pseudomonadota</taxon>
        <taxon>Betaproteobacteria</taxon>
        <taxon>Neisseriales</taxon>
        <taxon>Leeiaceae</taxon>
        <taxon>Leeia</taxon>
    </lineage>
</organism>
<evidence type="ECO:0000313" key="4">
    <source>
        <dbReference type="Proteomes" id="UP001165395"/>
    </source>
</evidence>
<dbReference type="InterPro" id="IPR018639">
    <property type="entry name" value="DUF2062"/>
</dbReference>
<accession>A0ABS8D2T7</accession>
<reference evidence="3" key="1">
    <citation type="submission" date="2021-10" db="EMBL/GenBank/DDBJ databases">
        <title>The complete genome sequence of Leeia sp. TBRC 13508.</title>
        <authorList>
            <person name="Charoenyingcharoen P."/>
            <person name="Yukphan P."/>
        </authorList>
    </citation>
    <scope>NUCLEOTIDE SEQUENCE</scope>
    <source>
        <strain evidence="3">TBRC 13508</strain>
    </source>
</reference>
<keyword evidence="1" id="KW-0812">Transmembrane</keyword>
<feature type="transmembrane region" description="Helical" evidence="1">
    <location>
        <begin position="142"/>
        <end position="167"/>
    </location>
</feature>